<dbReference type="SUPFAM" id="SSF54593">
    <property type="entry name" value="Glyoxalase/Bleomycin resistance protein/Dihydroxybiphenyl dioxygenase"/>
    <property type="match status" value="1"/>
</dbReference>
<gene>
    <name evidence="1" type="ORF">AAU01_09600</name>
</gene>
<evidence type="ECO:0000313" key="1">
    <source>
        <dbReference type="EMBL" id="GEB18205.1"/>
    </source>
</evidence>
<dbReference type="EMBL" id="BJMD01000005">
    <property type="protein sequence ID" value="GEB18205.1"/>
    <property type="molecule type" value="Genomic_DNA"/>
</dbReference>
<dbReference type="OrthoDB" id="6624781at2"/>
<proteinExistence type="predicted"/>
<dbReference type="GeneID" id="97300804"/>
<reference evidence="1 2" key="1">
    <citation type="submission" date="2019-06" db="EMBL/GenBank/DDBJ databases">
        <title>Whole genome shotgun sequence of Paenarthrobacter aurescens NBRC 12136.</title>
        <authorList>
            <person name="Hosoyama A."/>
            <person name="Uohara A."/>
            <person name="Ohji S."/>
            <person name="Ichikawa N."/>
        </authorList>
    </citation>
    <scope>NUCLEOTIDE SEQUENCE [LARGE SCALE GENOMIC DNA]</scope>
    <source>
        <strain evidence="1 2">NBRC 12136</strain>
    </source>
</reference>
<name>A0A4Y3NCQ5_PAEAU</name>
<dbReference type="Proteomes" id="UP000317715">
    <property type="component" value="Unassembled WGS sequence"/>
</dbReference>
<dbReference type="AlphaFoldDB" id="A0A4Y3NCQ5"/>
<dbReference type="InterPro" id="IPR029068">
    <property type="entry name" value="Glyas_Bleomycin-R_OHBP_Dase"/>
</dbReference>
<evidence type="ECO:0000313" key="2">
    <source>
        <dbReference type="Proteomes" id="UP000317715"/>
    </source>
</evidence>
<dbReference type="RefSeq" id="WP_141282159.1">
    <property type="nucleotide sequence ID" value="NZ_BAAAWK010000001.1"/>
</dbReference>
<dbReference type="Gene3D" id="3.10.180.10">
    <property type="entry name" value="2,3-Dihydroxybiphenyl 1,2-Dioxygenase, domain 1"/>
    <property type="match status" value="1"/>
</dbReference>
<organism evidence="1 2">
    <name type="scientific">Paenarthrobacter aurescens</name>
    <name type="common">Arthrobacter aurescens</name>
    <dbReference type="NCBI Taxonomy" id="43663"/>
    <lineage>
        <taxon>Bacteria</taxon>
        <taxon>Bacillati</taxon>
        <taxon>Actinomycetota</taxon>
        <taxon>Actinomycetes</taxon>
        <taxon>Micrococcales</taxon>
        <taxon>Micrococcaceae</taxon>
        <taxon>Paenarthrobacter</taxon>
    </lineage>
</organism>
<comment type="caution">
    <text evidence="1">The sequence shown here is derived from an EMBL/GenBank/DDBJ whole genome shotgun (WGS) entry which is preliminary data.</text>
</comment>
<sequence>MSGEITVPLLPCRSIDEIADFYQMLGFERTYWQTKPYPCVGLRREDFQLQFFGLDGFDPETSYGSCVVLVEDTMALYEAFAAGMRAVHGKVLVTGIPRMTRPRKRKNTGNATGFSVVDPGGNWIRIFQNTDAGDTGTDEHSSQLAKATRNAVVLGDSRGDTRQAARILGSALNKHRGSAPVTELAEALVYAAELAMRLGEQAHAGELLAEVAALKLTGEQRESLSEALANAADLEQARTAGE</sequence>
<accession>A0A4Y3NCQ5</accession>
<keyword evidence="2" id="KW-1185">Reference proteome</keyword>
<evidence type="ECO:0008006" key="3">
    <source>
        <dbReference type="Google" id="ProtNLM"/>
    </source>
</evidence>
<protein>
    <recommendedName>
        <fullName evidence="3">VOC family protein</fullName>
    </recommendedName>
</protein>